<reference evidence="3 4" key="1">
    <citation type="submission" date="2009-06" db="EMBL/GenBank/DDBJ databases">
        <title>The Genome Sequence of Loxodonta africana (African elephant).</title>
        <authorList>
            <person name="Di Palma F."/>
            <person name="Heiman D."/>
            <person name="Young S."/>
            <person name="Johnson J."/>
            <person name="Lander E.S."/>
            <person name="Lindblad-Toh K."/>
        </authorList>
    </citation>
    <scope>NUCLEOTIDE SEQUENCE [LARGE SCALE GENOMIC DNA]</scope>
    <source>
        <strain evidence="3 4">Isolate ISIS603380</strain>
    </source>
</reference>
<keyword evidence="4" id="KW-1185">Reference proteome</keyword>
<feature type="compositionally biased region" description="Basic and acidic residues" evidence="1">
    <location>
        <begin position="76"/>
        <end position="98"/>
    </location>
</feature>
<dbReference type="InterPro" id="IPR052684">
    <property type="entry name" value="Podoplanin_domain"/>
</dbReference>
<dbReference type="Pfam" id="PF05808">
    <property type="entry name" value="Podoplanin"/>
    <property type="match status" value="1"/>
</dbReference>
<protein>
    <submittedName>
        <fullName evidence="3">Podoplanin</fullName>
    </submittedName>
</protein>
<evidence type="ECO:0000313" key="4">
    <source>
        <dbReference type="Proteomes" id="UP000007646"/>
    </source>
</evidence>
<dbReference type="GeneTree" id="ENSGT00390000000013"/>
<evidence type="ECO:0000256" key="1">
    <source>
        <dbReference type="SAM" id="MobiDB-lite"/>
    </source>
</evidence>
<evidence type="ECO:0000313" key="3">
    <source>
        <dbReference type="Ensembl" id="ENSLAFP00000008698.2"/>
    </source>
</evidence>
<dbReference type="GO" id="GO:0030027">
    <property type="term" value="C:lamellipodium"/>
    <property type="evidence" value="ECO:0007669"/>
    <property type="project" value="TreeGrafter"/>
</dbReference>
<dbReference type="AlphaFoldDB" id="G3T5I4"/>
<dbReference type="eggNOG" id="ENOG502QRWU">
    <property type="taxonomic scope" value="Eukaryota"/>
</dbReference>
<dbReference type="OMA" id="SAWLWIP"/>
<sequence length="175" mass="18657">VWSEPMVLIIQVNIWNDTRKNSASTARPEDDIITQGTEGGMVIPGVEDNMVTVGASEKPPESTDLATLVPKSTDSTTHRHPEDLPTHESTGHHDHEKSQSTAAPDVATGHSMGKKTSHLNREKMGGETQTTVEKDGLATATLIGIIIGVLVAIGLIGGIIFVVVRKMSGRYSKSP</sequence>
<dbReference type="GO" id="GO:0007155">
    <property type="term" value="P:cell adhesion"/>
    <property type="evidence" value="ECO:0007669"/>
    <property type="project" value="TreeGrafter"/>
</dbReference>
<dbReference type="InParanoid" id="G3T5I4"/>
<dbReference type="FunCoup" id="G3T5I4">
    <property type="interactions" value="14"/>
</dbReference>
<dbReference type="GO" id="GO:0007165">
    <property type="term" value="P:signal transduction"/>
    <property type="evidence" value="ECO:0007669"/>
    <property type="project" value="TreeGrafter"/>
</dbReference>
<name>G3T5I4_LOXAF</name>
<dbReference type="GO" id="GO:0016323">
    <property type="term" value="C:basolateral plasma membrane"/>
    <property type="evidence" value="ECO:0007669"/>
    <property type="project" value="TreeGrafter"/>
</dbReference>
<dbReference type="Proteomes" id="UP000007646">
    <property type="component" value="Unassembled WGS sequence"/>
</dbReference>
<feature type="transmembrane region" description="Helical" evidence="2">
    <location>
        <begin position="142"/>
        <end position="164"/>
    </location>
</feature>
<proteinExistence type="predicted"/>
<reference evidence="3" key="2">
    <citation type="submission" date="2025-08" db="UniProtKB">
        <authorList>
            <consortium name="Ensembl"/>
        </authorList>
    </citation>
    <scope>IDENTIFICATION</scope>
    <source>
        <strain evidence="3">Isolate ISIS603380</strain>
    </source>
</reference>
<dbReference type="Ensembl" id="ENSLAFT00000010388.2">
    <property type="protein sequence ID" value="ENSLAFP00000008698.2"/>
    <property type="gene ID" value="ENSLAFG00000010389.2"/>
</dbReference>
<gene>
    <name evidence="3" type="primary">PDPN</name>
</gene>
<organism evidence="3 4">
    <name type="scientific">Loxodonta africana</name>
    <name type="common">African elephant</name>
    <dbReference type="NCBI Taxonomy" id="9785"/>
    <lineage>
        <taxon>Eukaryota</taxon>
        <taxon>Metazoa</taxon>
        <taxon>Chordata</taxon>
        <taxon>Craniata</taxon>
        <taxon>Vertebrata</taxon>
        <taxon>Euteleostomi</taxon>
        <taxon>Mammalia</taxon>
        <taxon>Eutheria</taxon>
        <taxon>Afrotheria</taxon>
        <taxon>Proboscidea</taxon>
        <taxon>Elephantidae</taxon>
        <taxon>Loxodonta</taxon>
    </lineage>
</organism>
<keyword evidence="2" id="KW-1133">Transmembrane helix</keyword>
<dbReference type="GO" id="GO:0016324">
    <property type="term" value="C:apical plasma membrane"/>
    <property type="evidence" value="ECO:0007669"/>
    <property type="project" value="TreeGrafter"/>
</dbReference>
<dbReference type="GO" id="GO:1901731">
    <property type="term" value="P:positive regulation of platelet aggregation"/>
    <property type="evidence" value="ECO:0007669"/>
    <property type="project" value="TreeGrafter"/>
</dbReference>
<dbReference type="PANTHER" id="PTHR47390:SF1">
    <property type="entry name" value="PODOPLANIN"/>
    <property type="match status" value="1"/>
</dbReference>
<reference evidence="3" key="3">
    <citation type="submission" date="2025-09" db="UniProtKB">
        <authorList>
            <consortium name="Ensembl"/>
        </authorList>
    </citation>
    <scope>IDENTIFICATION</scope>
    <source>
        <strain evidence="3">Isolate ISIS603380</strain>
    </source>
</reference>
<dbReference type="PANTHER" id="PTHR47390">
    <property type="entry name" value="PODOPLANIN"/>
    <property type="match status" value="1"/>
</dbReference>
<evidence type="ECO:0000256" key="2">
    <source>
        <dbReference type="SAM" id="Phobius"/>
    </source>
</evidence>
<dbReference type="GO" id="GO:0016477">
    <property type="term" value="P:cell migration"/>
    <property type="evidence" value="ECO:0007669"/>
    <property type="project" value="TreeGrafter"/>
</dbReference>
<accession>G3T5I4</accession>
<feature type="region of interest" description="Disordered" evidence="1">
    <location>
        <begin position="53"/>
        <end position="130"/>
    </location>
</feature>
<dbReference type="STRING" id="9785.ENSLAFP00000008698"/>
<keyword evidence="2" id="KW-0812">Transmembrane</keyword>
<keyword evidence="2" id="KW-0472">Membrane</keyword>
<dbReference type="HOGENOM" id="CLU_102220_0_0_1"/>